<organism evidence="1 2">
    <name type="scientific">Novipirellula caenicola</name>
    <dbReference type="NCBI Taxonomy" id="1536901"/>
    <lineage>
        <taxon>Bacteria</taxon>
        <taxon>Pseudomonadati</taxon>
        <taxon>Planctomycetota</taxon>
        <taxon>Planctomycetia</taxon>
        <taxon>Pirellulales</taxon>
        <taxon>Pirellulaceae</taxon>
        <taxon>Novipirellula</taxon>
    </lineage>
</organism>
<dbReference type="EMBL" id="BAABRO010000026">
    <property type="protein sequence ID" value="GAA5510698.1"/>
    <property type="molecule type" value="Genomic_DNA"/>
</dbReference>
<gene>
    <name evidence="1" type="ORF">Rcae01_06208</name>
</gene>
<proteinExistence type="predicted"/>
<evidence type="ECO:0000313" key="1">
    <source>
        <dbReference type="EMBL" id="GAA5510698.1"/>
    </source>
</evidence>
<keyword evidence="2" id="KW-1185">Reference proteome</keyword>
<accession>A0ABP9W445</accession>
<evidence type="ECO:0000313" key="2">
    <source>
        <dbReference type="Proteomes" id="UP001416858"/>
    </source>
</evidence>
<name>A0ABP9W445_9BACT</name>
<comment type="caution">
    <text evidence="1">The sequence shown here is derived from an EMBL/GenBank/DDBJ whole genome shotgun (WGS) entry which is preliminary data.</text>
</comment>
<sequence length="163" mass="18317">MPKSSSCFIPHGHSLYNRLAGRRLCLDQGRRRRHNQSCVPEVSHFAIAVDDPRHFYAALDRAEENHVAASAECSGSRYAKSWSQLTRLGLGCSYLARLPDLRYQLRAASGLSLVIYSTIPYRSSSASDASMPFAISFSHSQVLESGHPRGGKHLRLEYLFRRH</sequence>
<reference evidence="1 2" key="1">
    <citation type="submission" date="2024-02" db="EMBL/GenBank/DDBJ databases">
        <title>Rhodopirellula caenicola NBRC 110016.</title>
        <authorList>
            <person name="Ichikawa N."/>
            <person name="Katano-Makiyama Y."/>
            <person name="Hidaka K."/>
        </authorList>
    </citation>
    <scope>NUCLEOTIDE SEQUENCE [LARGE SCALE GENOMIC DNA]</scope>
    <source>
        <strain evidence="1 2">NBRC 110016</strain>
    </source>
</reference>
<dbReference type="Proteomes" id="UP001416858">
    <property type="component" value="Unassembled WGS sequence"/>
</dbReference>
<protein>
    <submittedName>
        <fullName evidence="1">Uncharacterized protein</fullName>
    </submittedName>
</protein>